<proteinExistence type="inferred from homology"/>
<evidence type="ECO:0000256" key="3">
    <source>
        <dbReference type="ARBA" id="ARBA00023082"/>
    </source>
</evidence>
<protein>
    <submittedName>
        <fullName evidence="6">RNA polymerase sigma factor</fullName>
    </submittedName>
</protein>
<evidence type="ECO:0000256" key="1">
    <source>
        <dbReference type="ARBA" id="ARBA00010641"/>
    </source>
</evidence>
<sequence>MKNPISPLISEEWDSLWLLLRNGDKKGLEGLYKASSGELFQYGMTMVANGDFIEDCIHDVFVDLWKYHKSLPKAENVKVYIFKSLSYKIYRESKKLSKWRMEEVSEVHDDRFSVESMESVLIGVQREKTLQLKLAAALQKLPLRQKEVIQYLFFENFSYEEVSKMMGINLRSVYTLAWKAVSSLKKFIVSLFLAVYLGGG</sequence>
<organism evidence="6 7">
    <name type="scientific">Negadavirga shengliensis</name>
    <dbReference type="NCBI Taxonomy" id="1389218"/>
    <lineage>
        <taxon>Bacteria</taxon>
        <taxon>Pseudomonadati</taxon>
        <taxon>Bacteroidota</taxon>
        <taxon>Cytophagia</taxon>
        <taxon>Cytophagales</taxon>
        <taxon>Cyclobacteriaceae</taxon>
        <taxon>Negadavirga</taxon>
    </lineage>
</organism>
<dbReference type="Gene3D" id="1.10.10.10">
    <property type="entry name" value="Winged helix-like DNA-binding domain superfamily/Winged helix DNA-binding domain"/>
    <property type="match status" value="1"/>
</dbReference>
<dbReference type="Gene3D" id="1.10.1740.10">
    <property type="match status" value="1"/>
</dbReference>
<dbReference type="NCBIfam" id="TIGR02937">
    <property type="entry name" value="sigma70-ECF"/>
    <property type="match status" value="1"/>
</dbReference>
<dbReference type="SUPFAM" id="SSF88946">
    <property type="entry name" value="Sigma2 domain of RNA polymerase sigma factors"/>
    <property type="match status" value="1"/>
</dbReference>
<evidence type="ECO:0000313" key="6">
    <source>
        <dbReference type="EMBL" id="MFC4871657.1"/>
    </source>
</evidence>
<dbReference type="InterPro" id="IPR036388">
    <property type="entry name" value="WH-like_DNA-bd_sf"/>
</dbReference>
<dbReference type="InterPro" id="IPR013249">
    <property type="entry name" value="RNA_pol_sigma70_r4_t2"/>
</dbReference>
<dbReference type="InterPro" id="IPR013325">
    <property type="entry name" value="RNA_pol_sigma_r2"/>
</dbReference>
<keyword evidence="2" id="KW-0805">Transcription regulation</keyword>
<dbReference type="InterPro" id="IPR014284">
    <property type="entry name" value="RNA_pol_sigma-70_dom"/>
</dbReference>
<accession>A0ABV9SZ30</accession>
<keyword evidence="4" id="KW-0804">Transcription</keyword>
<dbReference type="PANTHER" id="PTHR43133:SF46">
    <property type="entry name" value="RNA POLYMERASE SIGMA-70 FACTOR ECF SUBFAMILY"/>
    <property type="match status" value="1"/>
</dbReference>
<evidence type="ECO:0000313" key="7">
    <source>
        <dbReference type="Proteomes" id="UP001595818"/>
    </source>
</evidence>
<dbReference type="Proteomes" id="UP001595818">
    <property type="component" value="Unassembled WGS sequence"/>
</dbReference>
<keyword evidence="3" id="KW-0731">Sigma factor</keyword>
<evidence type="ECO:0000256" key="2">
    <source>
        <dbReference type="ARBA" id="ARBA00023015"/>
    </source>
</evidence>
<dbReference type="SUPFAM" id="SSF88659">
    <property type="entry name" value="Sigma3 and sigma4 domains of RNA polymerase sigma factors"/>
    <property type="match status" value="1"/>
</dbReference>
<comment type="caution">
    <text evidence="6">The sequence shown here is derived from an EMBL/GenBank/DDBJ whole genome shotgun (WGS) entry which is preliminary data.</text>
</comment>
<dbReference type="CDD" id="cd06171">
    <property type="entry name" value="Sigma70_r4"/>
    <property type="match status" value="1"/>
</dbReference>
<comment type="similarity">
    <text evidence="1">Belongs to the sigma-70 factor family. ECF subfamily.</text>
</comment>
<dbReference type="Pfam" id="PF08281">
    <property type="entry name" value="Sigma70_r4_2"/>
    <property type="match status" value="1"/>
</dbReference>
<dbReference type="EMBL" id="JBHSJJ010000004">
    <property type="protein sequence ID" value="MFC4871657.1"/>
    <property type="molecule type" value="Genomic_DNA"/>
</dbReference>
<reference evidence="7" key="1">
    <citation type="journal article" date="2019" name="Int. J. Syst. Evol. Microbiol.">
        <title>The Global Catalogue of Microorganisms (GCM) 10K type strain sequencing project: providing services to taxonomists for standard genome sequencing and annotation.</title>
        <authorList>
            <consortium name="The Broad Institute Genomics Platform"/>
            <consortium name="The Broad Institute Genome Sequencing Center for Infectious Disease"/>
            <person name="Wu L."/>
            <person name="Ma J."/>
        </authorList>
    </citation>
    <scope>NUCLEOTIDE SEQUENCE [LARGE SCALE GENOMIC DNA]</scope>
    <source>
        <strain evidence="7">CGMCC 4.7466</strain>
    </source>
</reference>
<evidence type="ECO:0000256" key="4">
    <source>
        <dbReference type="ARBA" id="ARBA00023163"/>
    </source>
</evidence>
<name>A0ABV9SZ30_9BACT</name>
<feature type="domain" description="RNA polymerase sigma factor 70 region 4 type 2" evidence="5">
    <location>
        <begin position="133"/>
        <end position="176"/>
    </location>
</feature>
<keyword evidence="7" id="KW-1185">Reference proteome</keyword>
<dbReference type="InterPro" id="IPR013324">
    <property type="entry name" value="RNA_pol_sigma_r3/r4-like"/>
</dbReference>
<dbReference type="RefSeq" id="WP_377063339.1">
    <property type="nucleotide sequence ID" value="NZ_JBHSJJ010000004.1"/>
</dbReference>
<dbReference type="PANTHER" id="PTHR43133">
    <property type="entry name" value="RNA POLYMERASE ECF-TYPE SIGMA FACTO"/>
    <property type="match status" value="1"/>
</dbReference>
<gene>
    <name evidence="6" type="ORF">ACFPFU_08165</name>
</gene>
<evidence type="ECO:0000259" key="5">
    <source>
        <dbReference type="Pfam" id="PF08281"/>
    </source>
</evidence>
<dbReference type="InterPro" id="IPR039425">
    <property type="entry name" value="RNA_pol_sigma-70-like"/>
</dbReference>